<dbReference type="Pfam" id="PF00096">
    <property type="entry name" value="zf-C2H2"/>
    <property type="match status" value="2"/>
</dbReference>
<evidence type="ECO:0000313" key="8">
    <source>
        <dbReference type="EMBL" id="KAK2146206.1"/>
    </source>
</evidence>
<keyword evidence="5" id="KW-0539">Nucleus</keyword>
<accession>A0AAD9J3X8</accession>
<keyword evidence="1" id="KW-0479">Metal-binding</keyword>
<feature type="domain" description="C2H2-type" evidence="7">
    <location>
        <begin position="67"/>
        <end position="92"/>
    </location>
</feature>
<feature type="domain" description="C2H2-type" evidence="7">
    <location>
        <begin position="9"/>
        <end position="36"/>
    </location>
</feature>
<dbReference type="GO" id="GO:0000981">
    <property type="term" value="F:DNA-binding transcription factor activity, RNA polymerase II-specific"/>
    <property type="evidence" value="ECO:0007669"/>
    <property type="project" value="TreeGrafter"/>
</dbReference>
<dbReference type="AlphaFoldDB" id="A0AAD9J3X8"/>
<gene>
    <name evidence="8" type="ORF">LSH36_625g01079</name>
</gene>
<protein>
    <recommendedName>
        <fullName evidence="7">C2H2-type domain-containing protein</fullName>
    </recommendedName>
</protein>
<keyword evidence="2" id="KW-0677">Repeat</keyword>
<dbReference type="InterPro" id="IPR036236">
    <property type="entry name" value="Znf_C2H2_sf"/>
</dbReference>
<dbReference type="InterPro" id="IPR013087">
    <property type="entry name" value="Znf_C2H2_type"/>
</dbReference>
<keyword evidence="9" id="KW-1185">Reference proteome</keyword>
<keyword evidence="3 6" id="KW-0863">Zinc-finger</keyword>
<dbReference type="InterPro" id="IPR050527">
    <property type="entry name" value="Snail/Krueppel_Znf"/>
</dbReference>
<evidence type="ECO:0000256" key="6">
    <source>
        <dbReference type="PROSITE-ProRule" id="PRU00042"/>
    </source>
</evidence>
<evidence type="ECO:0000256" key="4">
    <source>
        <dbReference type="ARBA" id="ARBA00022833"/>
    </source>
</evidence>
<dbReference type="GO" id="GO:0000978">
    <property type="term" value="F:RNA polymerase II cis-regulatory region sequence-specific DNA binding"/>
    <property type="evidence" value="ECO:0007669"/>
    <property type="project" value="TreeGrafter"/>
</dbReference>
<dbReference type="GO" id="GO:0008270">
    <property type="term" value="F:zinc ion binding"/>
    <property type="evidence" value="ECO:0007669"/>
    <property type="project" value="UniProtKB-KW"/>
</dbReference>
<dbReference type="Proteomes" id="UP001208570">
    <property type="component" value="Unassembled WGS sequence"/>
</dbReference>
<dbReference type="SMART" id="SM00355">
    <property type="entry name" value="ZnF_C2H2"/>
    <property type="match status" value="3"/>
</dbReference>
<evidence type="ECO:0000256" key="3">
    <source>
        <dbReference type="ARBA" id="ARBA00022771"/>
    </source>
</evidence>
<sequence length="92" mass="10679">QLGEQQPTWTCHICNRVLSTRGILHRHIRIHQGAYSVFCHICHKGFMDRTLLNGHLANKHQSAEKGFNCKYCGKKYGYNSHLTQHIKSKHLL</sequence>
<proteinExistence type="predicted"/>
<comment type="caution">
    <text evidence="8">The sequence shown here is derived from an EMBL/GenBank/DDBJ whole genome shotgun (WGS) entry which is preliminary data.</text>
</comment>
<evidence type="ECO:0000256" key="1">
    <source>
        <dbReference type="ARBA" id="ARBA00022723"/>
    </source>
</evidence>
<evidence type="ECO:0000256" key="5">
    <source>
        <dbReference type="ARBA" id="ARBA00023242"/>
    </source>
</evidence>
<dbReference type="PROSITE" id="PS00028">
    <property type="entry name" value="ZINC_FINGER_C2H2_1"/>
    <property type="match status" value="2"/>
</dbReference>
<feature type="non-terminal residue" evidence="8">
    <location>
        <position position="1"/>
    </location>
</feature>
<dbReference type="PROSITE" id="PS50157">
    <property type="entry name" value="ZINC_FINGER_C2H2_2"/>
    <property type="match status" value="2"/>
</dbReference>
<organism evidence="8 9">
    <name type="scientific">Paralvinella palmiformis</name>
    <dbReference type="NCBI Taxonomy" id="53620"/>
    <lineage>
        <taxon>Eukaryota</taxon>
        <taxon>Metazoa</taxon>
        <taxon>Spiralia</taxon>
        <taxon>Lophotrochozoa</taxon>
        <taxon>Annelida</taxon>
        <taxon>Polychaeta</taxon>
        <taxon>Sedentaria</taxon>
        <taxon>Canalipalpata</taxon>
        <taxon>Terebellida</taxon>
        <taxon>Terebelliformia</taxon>
        <taxon>Alvinellidae</taxon>
        <taxon>Paralvinella</taxon>
    </lineage>
</organism>
<evidence type="ECO:0000313" key="9">
    <source>
        <dbReference type="Proteomes" id="UP001208570"/>
    </source>
</evidence>
<dbReference type="PANTHER" id="PTHR24388">
    <property type="entry name" value="ZINC FINGER PROTEIN"/>
    <property type="match status" value="1"/>
</dbReference>
<dbReference type="Gene3D" id="3.30.160.60">
    <property type="entry name" value="Classic Zinc Finger"/>
    <property type="match status" value="2"/>
</dbReference>
<dbReference type="PANTHER" id="PTHR24388:SF104">
    <property type="entry name" value="AT-RICH BINDING PROTEIN-RELATED"/>
    <property type="match status" value="1"/>
</dbReference>
<evidence type="ECO:0000259" key="7">
    <source>
        <dbReference type="PROSITE" id="PS50157"/>
    </source>
</evidence>
<dbReference type="SUPFAM" id="SSF57667">
    <property type="entry name" value="beta-beta-alpha zinc fingers"/>
    <property type="match status" value="2"/>
</dbReference>
<dbReference type="Pfam" id="PF12874">
    <property type="entry name" value="zf-met"/>
    <property type="match status" value="1"/>
</dbReference>
<keyword evidence="4" id="KW-0862">Zinc</keyword>
<name>A0AAD9J3X8_9ANNE</name>
<reference evidence="8" key="1">
    <citation type="journal article" date="2023" name="Mol. Biol. Evol.">
        <title>Third-Generation Sequencing Reveals the Adaptive Role of the Epigenome in Three Deep-Sea Polychaetes.</title>
        <authorList>
            <person name="Perez M."/>
            <person name="Aroh O."/>
            <person name="Sun Y."/>
            <person name="Lan Y."/>
            <person name="Juniper S.K."/>
            <person name="Young C.R."/>
            <person name="Angers B."/>
            <person name="Qian P.Y."/>
        </authorList>
    </citation>
    <scope>NUCLEOTIDE SEQUENCE</scope>
    <source>
        <strain evidence="8">P08H-3</strain>
    </source>
</reference>
<dbReference type="EMBL" id="JAODUP010000625">
    <property type="protein sequence ID" value="KAK2146206.1"/>
    <property type="molecule type" value="Genomic_DNA"/>
</dbReference>
<evidence type="ECO:0000256" key="2">
    <source>
        <dbReference type="ARBA" id="ARBA00022737"/>
    </source>
</evidence>